<sequence>MTALCGISGELTGKGVVITTSGYTYDKDLLEKYAQEHGYVCPTTGEAYDPKENVLELRAAPGAGNLKPRTTQTASVPGLLSLLQNEWDAVMLEAHKLRKENYSTREELSQTLYMHDAACRVVARLIKERDEAKAALSSLKAGAGGHSSAGAAPSQAMEVENNAGNASGKRERGEEDGEEAKKVSKSGITKEVVEKIMTTAKALAKTRKKRPLPDGLTSLESLSSSYELVGKFPLHTTSGPTRGITCMDTDGESGNLVTGGADGKFKVFDMSARKASSDAVKAHGKAITSIKLLSSLDLVGTCSVDKTCKVWKNAGESKTKAYSYDLLYTLSDHSSEVVGVDKQACGDYLVTFGKDGSWIFYDLLEGLKLSTTTAGEGVGFTCGTFHPDGILLGTGTSAESGGDVLIWDVKTQKSVAKMQGHKGSVSSLCFSENGYYMATASSDHSEGCKIWDLRKLANVHTIDLAPLVSGKKFGKKPPKVVATFDSSGAYLGVGVGGAVQVYGSKQSWSPLLGQEGGFQDVPSTTTKGVSCLNFGTLAKNLYVGSNSDHNLRIYGC</sequence>
<feature type="region of interest" description="Disordered" evidence="3">
    <location>
        <begin position="137"/>
        <end position="187"/>
    </location>
</feature>
<keyword evidence="2" id="KW-0833">Ubl conjugation pathway</keyword>
<reference evidence="5 6" key="1">
    <citation type="submission" date="2018-07" db="EMBL/GenBank/DDBJ databases">
        <title>The complete nuclear genome of the prasinophyte Chloropicon primus (CCMP1205).</title>
        <authorList>
            <person name="Pombert J.-F."/>
            <person name="Otis C."/>
            <person name="Turmel M."/>
            <person name="Lemieux C."/>
        </authorList>
    </citation>
    <scope>NUCLEOTIDE SEQUENCE [LARGE SCALE GENOMIC DNA]</scope>
    <source>
        <strain evidence="5 6">CCMP1205</strain>
    </source>
</reference>
<keyword evidence="2" id="KW-0747">Spliceosome</keyword>
<feature type="domain" description="Prp19 coiled-coil region" evidence="4">
    <location>
        <begin position="73"/>
        <end position="139"/>
    </location>
</feature>
<dbReference type="InterPro" id="IPR015943">
    <property type="entry name" value="WD40/YVTN_repeat-like_dom_sf"/>
</dbReference>
<dbReference type="InterPro" id="IPR013915">
    <property type="entry name" value="Prp19_cc"/>
</dbReference>
<dbReference type="PROSITE" id="PS50082">
    <property type="entry name" value="WD_REPEATS_2"/>
    <property type="match status" value="1"/>
</dbReference>
<evidence type="ECO:0000256" key="3">
    <source>
        <dbReference type="SAM" id="MobiDB-lite"/>
    </source>
</evidence>
<comment type="subunit">
    <text evidence="2">Homotetramer.</text>
</comment>
<dbReference type="SMART" id="SM00320">
    <property type="entry name" value="WD40"/>
    <property type="match status" value="6"/>
</dbReference>
<protein>
    <recommendedName>
        <fullName evidence="2">Pre-mRNA-processing factor 19</fullName>
        <ecNumber evidence="2">2.3.2.27</ecNumber>
    </recommendedName>
</protein>
<name>A0A5B8MD76_9CHLO</name>
<evidence type="ECO:0000259" key="4">
    <source>
        <dbReference type="Pfam" id="PF08606"/>
    </source>
</evidence>
<dbReference type="GO" id="GO:0000398">
    <property type="term" value="P:mRNA splicing, via spliceosome"/>
    <property type="evidence" value="ECO:0007669"/>
    <property type="project" value="InterPro"/>
</dbReference>
<dbReference type="GO" id="GO:0071006">
    <property type="term" value="C:U2-type catalytic step 1 spliceosome"/>
    <property type="evidence" value="ECO:0007669"/>
    <property type="project" value="TreeGrafter"/>
</dbReference>
<dbReference type="PANTHER" id="PTHR43995">
    <property type="entry name" value="PRE-MRNA-PROCESSING FACTOR 19"/>
    <property type="match status" value="1"/>
</dbReference>
<keyword evidence="1" id="KW-0853">WD repeat</keyword>
<dbReference type="GO" id="GO:0061630">
    <property type="term" value="F:ubiquitin protein ligase activity"/>
    <property type="evidence" value="ECO:0007669"/>
    <property type="project" value="UniProtKB-UniRule"/>
</dbReference>
<dbReference type="GO" id="GO:0005737">
    <property type="term" value="C:cytoplasm"/>
    <property type="evidence" value="ECO:0007669"/>
    <property type="project" value="TreeGrafter"/>
</dbReference>
<keyword evidence="2" id="KW-0227">DNA damage</keyword>
<dbReference type="AlphaFoldDB" id="A0A5B8MD76"/>
<dbReference type="UniPathway" id="UPA00143"/>
<dbReference type="GO" id="GO:0006281">
    <property type="term" value="P:DNA repair"/>
    <property type="evidence" value="ECO:0007669"/>
    <property type="project" value="UniProtKB-KW"/>
</dbReference>
<dbReference type="Pfam" id="PF08606">
    <property type="entry name" value="Prp19"/>
    <property type="match status" value="1"/>
</dbReference>
<gene>
    <name evidence="5" type="ORF">A3770_01p08850</name>
</gene>
<evidence type="ECO:0000313" key="5">
    <source>
        <dbReference type="EMBL" id="QDZ18367.1"/>
    </source>
</evidence>
<comment type="pathway">
    <text evidence="2">Protein modification; protein ubiquitination.</text>
</comment>
<comment type="function">
    <text evidence="2">Ubiquitin-protein ligase which is mainly involved pre-mRNA splicing and DNA repair. Required for pre-mRNA splicing as component of the spliceosome.</text>
</comment>
<dbReference type="SUPFAM" id="SSF50978">
    <property type="entry name" value="WD40 repeat-like"/>
    <property type="match status" value="1"/>
</dbReference>
<dbReference type="SUPFAM" id="SSF57850">
    <property type="entry name" value="RING/U-box"/>
    <property type="match status" value="1"/>
</dbReference>
<keyword evidence="2" id="KW-0808">Transferase</keyword>
<accession>A0A5B8MD76</accession>
<dbReference type="GO" id="GO:0070534">
    <property type="term" value="P:protein K63-linked ubiquitination"/>
    <property type="evidence" value="ECO:0007669"/>
    <property type="project" value="UniProtKB-UniRule"/>
</dbReference>
<dbReference type="GO" id="GO:0000974">
    <property type="term" value="C:Prp19 complex"/>
    <property type="evidence" value="ECO:0007669"/>
    <property type="project" value="UniProtKB-UniRule"/>
</dbReference>
<dbReference type="EC" id="2.3.2.27" evidence="2"/>
<dbReference type="InterPro" id="IPR038959">
    <property type="entry name" value="Prp19"/>
</dbReference>
<dbReference type="InterPro" id="IPR013083">
    <property type="entry name" value="Znf_RING/FYVE/PHD"/>
</dbReference>
<keyword evidence="2" id="KW-0508">mRNA splicing</keyword>
<evidence type="ECO:0000313" key="6">
    <source>
        <dbReference type="Proteomes" id="UP000316726"/>
    </source>
</evidence>
<evidence type="ECO:0000256" key="1">
    <source>
        <dbReference type="PROSITE-ProRule" id="PRU00221"/>
    </source>
</evidence>
<dbReference type="Proteomes" id="UP000316726">
    <property type="component" value="Chromosome 1"/>
</dbReference>
<organism evidence="5 6">
    <name type="scientific">Chloropicon primus</name>
    <dbReference type="NCBI Taxonomy" id="1764295"/>
    <lineage>
        <taxon>Eukaryota</taxon>
        <taxon>Viridiplantae</taxon>
        <taxon>Chlorophyta</taxon>
        <taxon>Chloropicophyceae</taxon>
        <taxon>Chloropicales</taxon>
        <taxon>Chloropicaceae</taxon>
        <taxon>Chloropicon</taxon>
    </lineage>
</organism>
<feature type="repeat" description="WD" evidence="1">
    <location>
        <begin position="418"/>
        <end position="445"/>
    </location>
</feature>
<evidence type="ECO:0000256" key="2">
    <source>
        <dbReference type="RuleBase" id="RU367101"/>
    </source>
</evidence>
<dbReference type="InterPro" id="IPR001680">
    <property type="entry name" value="WD40_rpt"/>
</dbReference>
<dbReference type="PANTHER" id="PTHR43995:SF1">
    <property type="entry name" value="PRE-MRNA-PROCESSING FACTOR 19"/>
    <property type="match status" value="1"/>
</dbReference>
<dbReference type="Gene3D" id="2.130.10.10">
    <property type="entry name" value="YVTN repeat-like/Quinoprotein amine dehydrogenase"/>
    <property type="match status" value="1"/>
</dbReference>
<dbReference type="InterPro" id="IPR036322">
    <property type="entry name" value="WD40_repeat_dom_sf"/>
</dbReference>
<dbReference type="OrthoDB" id="687049at2759"/>
<comment type="similarity">
    <text evidence="2">Belongs to the WD repeat PRP19 family.</text>
</comment>
<keyword evidence="2" id="KW-0507">mRNA processing</keyword>
<proteinExistence type="inferred from homology"/>
<dbReference type="Pfam" id="PF00400">
    <property type="entry name" value="WD40"/>
    <property type="match status" value="4"/>
</dbReference>
<comment type="catalytic activity">
    <reaction evidence="2">
        <text>S-ubiquitinyl-[E2 ubiquitin-conjugating enzyme]-L-cysteine + [acceptor protein]-L-lysine = [E2 ubiquitin-conjugating enzyme]-L-cysteine + N(6)-ubiquitinyl-[acceptor protein]-L-lysine.</text>
        <dbReference type="EC" id="2.3.2.27"/>
    </reaction>
</comment>
<dbReference type="Gene3D" id="3.30.40.10">
    <property type="entry name" value="Zinc/RING finger domain, C3HC4 (zinc finger)"/>
    <property type="match status" value="1"/>
</dbReference>
<comment type="subcellular location">
    <subcellularLocation>
        <location evidence="2">Nucleus</location>
    </subcellularLocation>
</comment>
<keyword evidence="6" id="KW-1185">Reference proteome</keyword>
<dbReference type="STRING" id="1764295.A0A5B8MD76"/>
<keyword evidence="2" id="KW-0234">DNA repair</keyword>
<dbReference type="EMBL" id="CP031034">
    <property type="protein sequence ID" value="QDZ18367.1"/>
    <property type="molecule type" value="Genomic_DNA"/>
</dbReference>
<keyword evidence="2" id="KW-0539">Nucleus</keyword>